<evidence type="ECO:0000256" key="3">
    <source>
        <dbReference type="ARBA" id="ARBA00022833"/>
    </source>
</evidence>
<sequence length="127" mass="14268">MDRINKESWKRTNWNLPRLCWLLIEEHLDEATKEWEPIIEGLGKEACTEERESGLEDRTRADSLSDSAELQQLAEAGISLCGFCLGPSASHMKCGSCRVARYCSPKCQKEAWPAHKAECKRLATASA</sequence>
<dbReference type="OrthoDB" id="3202243at2759"/>
<keyword evidence="1" id="KW-0479">Metal-binding</keyword>
<proteinExistence type="predicted"/>
<dbReference type="InParanoid" id="A0A1Y2C635"/>
<accession>A0A1Y2C635</accession>
<evidence type="ECO:0000256" key="2">
    <source>
        <dbReference type="ARBA" id="ARBA00022771"/>
    </source>
</evidence>
<evidence type="ECO:0000256" key="4">
    <source>
        <dbReference type="PROSITE-ProRule" id="PRU00134"/>
    </source>
</evidence>
<reference evidence="6 7" key="1">
    <citation type="submission" date="2016-07" db="EMBL/GenBank/DDBJ databases">
        <title>Pervasive Adenine N6-methylation of Active Genes in Fungi.</title>
        <authorList>
            <consortium name="DOE Joint Genome Institute"/>
            <person name="Mondo S.J."/>
            <person name="Dannebaum R.O."/>
            <person name="Kuo R.C."/>
            <person name="Labutti K."/>
            <person name="Haridas S."/>
            <person name="Kuo A."/>
            <person name="Salamov A."/>
            <person name="Ahrendt S.R."/>
            <person name="Lipzen A."/>
            <person name="Sullivan W."/>
            <person name="Andreopoulos W.B."/>
            <person name="Clum A."/>
            <person name="Lindquist E."/>
            <person name="Daum C."/>
            <person name="Ramamoorthy G.K."/>
            <person name="Gryganskyi A."/>
            <person name="Culley D."/>
            <person name="Magnuson J.K."/>
            <person name="James T.Y."/>
            <person name="O'Malley M.A."/>
            <person name="Stajich J.E."/>
            <person name="Spatafora J.W."/>
            <person name="Visel A."/>
            <person name="Grigoriev I.V."/>
        </authorList>
    </citation>
    <scope>NUCLEOTIDE SEQUENCE [LARGE SCALE GENOMIC DNA]</scope>
    <source>
        <strain evidence="6 7">62-1032</strain>
    </source>
</reference>
<dbReference type="Pfam" id="PF01753">
    <property type="entry name" value="zf-MYND"/>
    <property type="match status" value="1"/>
</dbReference>
<protein>
    <recommendedName>
        <fullName evidence="5">MYND-type domain-containing protein</fullName>
    </recommendedName>
</protein>
<dbReference type="Gene3D" id="6.10.140.2220">
    <property type="match status" value="1"/>
</dbReference>
<dbReference type="PROSITE" id="PS01360">
    <property type="entry name" value="ZF_MYND_1"/>
    <property type="match status" value="1"/>
</dbReference>
<keyword evidence="2 4" id="KW-0863">Zinc-finger</keyword>
<keyword evidence="3" id="KW-0862">Zinc</keyword>
<name>A0A1Y2C635_9BASI</name>
<dbReference type="Proteomes" id="UP000193467">
    <property type="component" value="Unassembled WGS sequence"/>
</dbReference>
<dbReference type="SUPFAM" id="SSF144232">
    <property type="entry name" value="HIT/MYND zinc finger-like"/>
    <property type="match status" value="1"/>
</dbReference>
<dbReference type="InterPro" id="IPR002893">
    <property type="entry name" value="Znf_MYND"/>
</dbReference>
<dbReference type="PROSITE" id="PS50865">
    <property type="entry name" value="ZF_MYND_2"/>
    <property type="match status" value="1"/>
</dbReference>
<evidence type="ECO:0000313" key="7">
    <source>
        <dbReference type="Proteomes" id="UP000193467"/>
    </source>
</evidence>
<comment type="caution">
    <text evidence="6">The sequence shown here is derived from an EMBL/GenBank/DDBJ whole genome shotgun (WGS) entry which is preliminary data.</text>
</comment>
<dbReference type="AlphaFoldDB" id="A0A1Y2C635"/>
<evidence type="ECO:0000259" key="5">
    <source>
        <dbReference type="PROSITE" id="PS50865"/>
    </source>
</evidence>
<dbReference type="GO" id="GO:0008270">
    <property type="term" value="F:zinc ion binding"/>
    <property type="evidence" value="ECO:0007669"/>
    <property type="project" value="UniProtKB-KW"/>
</dbReference>
<dbReference type="STRING" id="106004.A0A1Y2C635"/>
<gene>
    <name evidence="6" type="ORF">BCR35DRAFT_316454</name>
</gene>
<keyword evidence="7" id="KW-1185">Reference proteome</keyword>
<organism evidence="6 7">
    <name type="scientific">Leucosporidium creatinivorum</name>
    <dbReference type="NCBI Taxonomy" id="106004"/>
    <lineage>
        <taxon>Eukaryota</taxon>
        <taxon>Fungi</taxon>
        <taxon>Dikarya</taxon>
        <taxon>Basidiomycota</taxon>
        <taxon>Pucciniomycotina</taxon>
        <taxon>Microbotryomycetes</taxon>
        <taxon>Leucosporidiales</taxon>
        <taxon>Leucosporidium</taxon>
    </lineage>
</organism>
<dbReference type="EMBL" id="MCGR01000135">
    <property type="protein sequence ID" value="ORY41755.1"/>
    <property type="molecule type" value="Genomic_DNA"/>
</dbReference>
<evidence type="ECO:0000313" key="6">
    <source>
        <dbReference type="EMBL" id="ORY41755.1"/>
    </source>
</evidence>
<feature type="domain" description="MYND-type" evidence="5">
    <location>
        <begin position="81"/>
        <end position="119"/>
    </location>
</feature>
<evidence type="ECO:0000256" key="1">
    <source>
        <dbReference type="ARBA" id="ARBA00022723"/>
    </source>
</evidence>